<proteinExistence type="predicted"/>
<evidence type="ECO:0000313" key="4">
    <source>
        <dbReference type="Proteomes" id="UP000233343"/>
    </source>
</evidence>
<dbReference type="PANTHER" id="PTHR45947:SF3">
    <property type="entry name" value="SULFOQUINOVOSYL TRANSFERASE SQD2"/>
    <property type="match status" value="1"/>
</dbReference>
<organism evidence="3 4">
    <name type="scientific">Cytobacillus horneckiae</name>
    <dbReference type="NCBI Taxonomy" id="549687"/>
    <lineage>
        <taxon>Bacteria</taxon>
        <taxon>Bacillati</taxon>
        <taxon>Bacillota</taxon>
        <taxon>Bacilli</taxon>
        <taxon>Bacillales</taxon>
        <taxon>Bacillaceae</taxon>
        <taxon>Cytobacillus</taxon>
    </lineage>
</organism>
<evidence type="ECO:0000259" key="1">
    <source>
        <dbReference type="Pfam" id="PF00534"/>
    </source>
</evidence>
<evidence type="ECO:0000313" key="3">
    <source>
        <dbReference type="EMBL" id="PKG28357.1"/>
    </source>
</evidence>
<dbReference type="SUPFAM" id="SSF53756">
    <property type="entry name" value="UDP-Glycosyltransferase/glycogen phosphorylase"/>
    <property type="match status" value="1"/>
</dbReference>
<dbReference type="CDD" id="cd03801">
    <property type="entry name" value="GT4_PimA-like"/>
    <property type="match status" value="1"/>
</dbReference>
<sequence>MKLLILGRSYPEVETGMVGIFEYEQAQAVSNLSENKISILYSFCDNRSIFRLRRINSILKNDSSIVTYGKYFPIGGVPNRIFDKIKSKLSVNILRKAIIKLGKPDVIHIHFPIITLTEEIWEYLVSLGSKIVITEHYSRVQNKELTVQQIELLRKIAKRADKFLCVNEFLPKSIEELTGVQRDFIIVPNVVAPIFSREKETKNDVYRFISIGRLVKDKKFDLVIEAFVKKFKDVTNVELIIVGGGEEYTNLKKQIVSLNMEHKIRLTGFLKREETAQILASSNSYVTASSFETFGVPLVEAMSCGKPVISADTSPLKQYISEERGFLFKVDNLESLASAMEKMYEQRFINKSYEIAEFAKMNFSERAIAEKLFSIYSSCINKEVNKE</sequence>
<dbReference type="InterPro" id="IPR028098">
    <property type="entry name" value="Glyco_trans_4-like_N"/>
</dbReference>
<dbReference type="AlphaFoldDB" id="A0A2N0ZFT0"/>
<dbReference type="EMBL" id="PISD01000030">
    <property type="protein sequence ID" value="PKG28357.1"/>
    <property type="molecule type" value="Genomic_DNA"/>
</dbReference>
<dbReference type="InterPro" id="IPR050194">
    <property type="entry name" value="Glycosyltransferase_grp1"/>
</dbReference>
<name>A0A2N0ZFT0_9BACI</name>
<gene>
    <name evidence="3" type="ORF">CWS20_14205</name>
</gene>
<feature type="domain" description="Glycosyltransferase subfamily 4-like N-terminal" evidence="2">
    <location>
        <begin position="78"/>
        <end position="191"/>
    </location>
</feature>
<accession>A0A2N0ZFT0</accession>
<dbReference type="InterPro" id="IPR001296">
    <property type="entry name" value="Glyco_trans_1"/>
</dbReference>
<dbReference type="GO" id="GO:0016757">
    <property type="term" value="F:glycosyltransferase activity"/>
    <property type="evidence" value="ECO:0007669"/>
    <property type="project" value="InterPro"/>
</dbReference>
<dbReference type="Pfam" id="PF00534">
    <property type="entry name" value="Glycos_transf_1"/>
    <property type="match status" value="1"/>
</dbReference>
<evidence type="ECO:0000259" key="2">
    <source>
        <dbReference type="Pfam" id="PF13439"/>
    </source>
</evidence>
<dbReference type="Gene3D" id="3.40.50.2000">
    <property type="entry name" value="Glycogen Phosphorylase B"/>
    <property type="match status" value="2"/>
</dbReference>
<feature type="domain" description="Glycosyl transferase family 1" evidence="1">
    <location>
        <begin position="197"/>
        <end position="353"/>
    </location>
</feature>
<reference evidence="3 4" key="1">
    <citation type="journal article" date="2010" name="Int. J. Syst. Evol. Microbiol.">
        <title>Bacillus horneckiae sp. nov., isolated from a spacecraft-assembly clean room.</title>
        <authorList>
            <person name="Vaishampayan P."/>
            <person name="Probst A."/>
            <person name="Krishnamurthi S."/>
            <person name="Ghosh S."/>
            <person name="Osman S."/>
            <person name="McDowall A."/>
            <person name="Ruckmani A."/>
            <person name="Mayilraj S."/>
            <person name="Venkateswaran K."/>
        </authorList>
    </citation>
    <scope>NUCLEOTIDE SEQUENCE [LARGE SCALE GENOMIC DNA]</scope>
    <source>
        <strain evidence="4">1PO1SC</strain>
    </source>
</reference>
<dbReference type="Pfam" id="PF13439">
    <property type="entry name" value="Glyco_transf_4"/>
    <property type="match status" value="1"/>
</dbReference>
<keyword evidence="4" id="KW-1185">Reference proteome</keyword>
<dbReference type="RefSeq" id="WP_066189327.1">
    <property type="nucleotide sequence ID" value="NZ_JARMMB010000015.1"/>
</dbReference>
<comment type="caution">
    <text evidence="3">The sequence shown here is derived from an EMBL/GenBank/DDBJ whole genome shotgun (WGS) entry which is preliminary data.</text>
</comment>
<dbReference type="Proteomes" id="UP000233343">
    <property type="component" value="Unassembled WGS sequence"/>
</dbReference>
<keyword evidence="3" id="KW-0808">Transferase</keyword>
<protein>
    <submittedName>
        <fullName evidence="3">Glycosyltransferase family 4 protein</fullName>
    </submittedName>
</protein>
<dbReference type="PANTHER" id="PTHR45947">
    <property type="entry name" value="SULFOQUINOVOSYL TRANSFERASE SQD2"/>
    <property type="match status" value="1"/>
</dbReference>